<dbReference type="GO" id="GO:0004932">
    <property type="term" value="F:mating-type factor pheromone receptor activity"/>
    <property type="evidence" value="ECO:0007669"/>
    <property type="project" value="InterPro"/>
</dbReference>
<dbReference type="InterPro" id="IPR000366">
    <property type="entry name" value="GPCR_STE2"/>
</dbReference>
<keyword evidence="4" id="KW-1185">Reference proteome</keyword>
<keyword evidence="3" id="KW-0675">Receptor</keyword>
<evidence type="ECO:0000256" key="1">
    <source>
        <dbReference type="SAM" id="Phobius"/>
    </source>
</evidence>
<dbReference type="AlphaFoldDB" id="A0A061AJE3"/>
<dbReference type="GO" id="GO:0038038">
    <property type="term" value="C:G protein-coupled receptor homodimeric complex"/>
    <property type="evidence" value="ECO:0007669"/>
    <property type="project" value="TreeGrafter"/>
</dbReference>
<dbReference type="EMBL" id="LK052886">
    <property type="protein sequence ID" value="CDR37259.1"/>
    <property type="molecule type" value="Genomic_DNA"/>
</dbReference>
<keyword evidence="1" id="KW-1133">Transmembrane helix</keyword>
<dbReference type="InterPro" id="IPR027458">
    <property type="entry name" value="STE2_TM1-TM2_sf"/>
</dbReference>
<organism evidence="2">
    <name type="scientific">Cyberlindnera fabianii</name>
    <name type="common">Yeast</name>
    <name type="synonym">Hansenula fabianii</name>
    <dbReference type="NCBI Taxonomy" id="36022"/>
    <lineage>
        <taxon>Eukaryota</taxon>
        <taxon>Fungi</taxon>
        <taxon>Dikarya</taxon>
        <taxon>Ascomycota</taxon>
        <taxon>Saccharomycotina</taxon>
        <taxon>Saccharomycetes</taxon>
        <taxon>Phaffomycetales</taxon>
        <taxon>Phaffomycetaceae</taxon>
        <taxon>Cyberlindnera</taxon>
    </lineage>
</organism>
<sequence length="384" mass="42361">MSDYEYLGLSEDFDPKLQLLNYTSVAGDMYITFDDVDWYFHILIKNAIIHGVRLGACGIAMVILWIVSKNRKTPVFFLNQLCLLMAVINSGLYYGYLLGGYAAPSTQFTGFMHELVSQNDLNVYAGTTLFNCFTMICIEISMVFQVKTIFQGPDTKWLSRAVVGLSLIIALATIGLTLYNSVKAVIVTFDDPSAEYASKALNVYPILFASSVNFMSVLLITKLIMAVRARRYLGLKQFDGFHILLIMSTQTLIIPSILLIVSYAVNALERISFVSICTALVALSLPLSSMWATSANDAKTPTSKGYIYTPSGRGTSYFSEPGTATLRVDVPSKHEFDPEKSLYTPSTAAEEEARKYWMADDEDGVDADDGGVLGITTHQINAPQ</sequence>
<dbReference type="PRINTS" id="PR00250">
    <property type="entry name" value="GPCRSTE2"/>
</dbReference>
<feature type="transmembrane region" description="Helical" evidence="1">
    <location>
        <begin position="241"/>
        <end position="265"/>
    </location>
</feature>
<dbReference type="OrthoDB" id="5402633at2759"/>
<dbReference type="VEuPathDB" id="FungiDB:BON22_0443"/>
<keyword evidence="1" id="KW-0472">Membrane</keyword>
<feature type="transmembrane region" description="Helical" evidence="1">
    <location>
        <begin position="202"/>
        <end position="220"/>
    </location>
</feature>
<proteinExistence type="predicted"/>
<dbReference type="GO" id="GO:0000750">
    <property type="term" value="P:pheromone-dependent signal transduction involved in conjugation with cellular fusion"/>
    <property type="evidence" value="ECO:0007669"/>
    <property type="project" value="TreeGrafter"/>
</dbReference>
<dbReference type="Gene3D" id="1.10.287.920">
    <property type="entry name" value="Pheromone alpha factor receptor"/>
    <property type="match status" value="1"/>
</dbReference>
<feature type="transmembrane region" description="Helical" evidence="1">
    <location>
        <begin position="123"/>
        <end position="145"/>
    </location>
</feature>
<evidence type="ECO:0000313" key="2">
    <source>
        <dbReference type="EMBL" id="CDR37259.1"/>
    </source>
</evidence>
<evidence type="ECO:0000313" key="4">
    <source>
        <dbReference type="Proteomes" id="UP000189513"/>
    </source>
</evidence>
<dbReference type="Pfam" id="PF02116">
    <property type="entry name" value="STE2"/>
    <property type="match status" value="1"/>
</dbReference>
<dbReference type="PANTHER" id="PTHR28009:SF1">
    <property type="entry name" value="PHEROMONE ALPHA FACTOR RECEPTOR"/>
    <property type="match status" value="1"/>
</dbReference>
<feature type="transmembrane region" description="Helical" evidence="1">
    <location>
        <begin position="157"/>
        <end position="182"/>
    </location>
</feature>
<dbReference type="Proteomes" id="UP000189513">
    <property type="component" value="Unassembled WGS sequence"/>
</dbReference>
<dbReference type="OMA" id="VSICYFS"/>
<reference evidence="4" key="2">
    <citation type="journal article" date="2017" name="Genome Announc.">
        <title>Genome sequences of Cyberlindnera fabianii 65, Pichia kudriavzevii 129, and Saccharomyces cerevisiae 131 isolated from fermented masau fruits in Zimbabwe.</title>
        <authorList>
            <person name="van Rijswijck I.M.H."/>
            <person name="Derks M.F.L."/>
            <person name="Abee T."/>
            <person name="de Ridder D."/>
            <person name="Smid E.J."/>
        </authorList>
    </citation>
    <scope>NUCLEOTIDE SEQUENCE [LARGE SCALE GENOMIC DNA]</scope>
    <source>
        <strain evidence="4">65</strain>
    </source>
</reference>
<keyword evidence="1" id="KW-0812">Transmembrane</keyword>
<feature type="transmembrane region" description="Helical" evidence="1">
    <location>
        <begin position="47"/>
        <end position="68"/>
    </location>
</feature>
<dbReference type="EMBL" id="MPUK01000001">
    <property type="protein sequence ID" value="ONH69697.1"/>
    <property type="molecule type" value="Genomic_DNA"/>
</dbReference>
<feature type="transmembrane region" description="Helical" evidence="1">
    <location>
        <begin position="80"/>
        <end position="103"/>
    </location>
</feature>
<dbReference type="STRING" id="36022.A0A061AJE3"/>
<name>A0A061AJE3_CYBFA</name>
<feature type="transmembrane region" description="Helical" evidence="1">
    <location>
        <begin position="271"/>
        <end position="292"/>
    </location>
</feature>
<reference evidence="2" key="1">
    <citation type="journal article" date="2014" name="Genome Announc.">
        <title>Genome sequence of the yeast Cyberlindnera fabianii (Hansenula fabianii).</title>
        <authorList>
            <person name="Freel K.C."/>
            <person name="Sarilar V."/>
            <person name="Neuveglise C."/>
            <person name="Devillers H."/>
            <person name="Friedrich A."/>
            <person name="Schacherer J."/>
        </authorList>
    </citation>
    <scope>NUCLEOTIDE SEQUENCE</scope>
    <source>
        <strain evidence="2">YJS4271</strain>
    </source>
</reference>
<accession>A0A061AJE3</accession>
<reference evidence="3" key="3">
    <citation type="submission" date="2017-01" db="EMBL/GenBank/DDBJ databases">
        <authorList>
            <person name="Mah S.A."/>
            <person name="Swanson W.J."/>
            <person name="Moy G.W."/>
            <person name="Vacquier V.D."/>
        </authorList>
    </citation>
    <scope>NUCLEOTIDE SEQUENCE [LARGE SCALE GENOMIC DNA]</scope>
    <source>
        <strain evidence="3">65</strain>
    </source>
</reference>
<evidence type="ECO:0000313" key="3">
    <source>
        <dbReference type="EMBL" id="ONH69697.1"/>
    </source>
</evidence>
<dbReference type="PANTHER" id="PTHR28009">
    <property type="entry name" value="PHEROMONE ALPHA FACTOR RECEPTOR"/>
    <property type="match status" value="1"/>
</dbReference>
<gene>
    <name evidence="3" type="ORF">BON22_0443</name>
    <name evidence="2" type="ORF">CYFA0S_01e09010g</name>
</gene>
<dbReference type="CDD" id="cd14939">
    <property type="entry name" value="7tmD_STE2"/>
    <property type="match status" value="1"/>
</dbReference>
<protein>
    <submittedName>
        <fullName evidence="2">CYFA0S01e09010g1_1</fullName>
    </submittedName>
    <submittedName>
        <fullName evidence="3">Pheromone alpha factor receptor</fullName>
    </submittedName>
</protein>